<dbReference type="SMART" id="SM00421">
    <property type="entry name" value="HTH_LUXR"/>
    <property type="match status" value="1"/>
</dbReference>
<dbReference type="EMBL" id="VDFU01000002">
    <property type="protein sequence ID" value="TNC52359.1"/>
    <property type="molecule type" value="Genomic_DNA"/>
</dbReference>
<protein>
    <recommendedName>
        <fullName evidence="1">HTH luxR-type domain-containing protein</fullName>
    </recommendedName>
</protein>
<comment type="caution">
    <text evidence="2">The sequence shown here is derived from an EMBL/GenBank/DDBJ whole genome shotgun (WGS) entry which is preliminary data.</text>
</comment>
<gene>
    <name evidence="2" type="ORF">FHG66_02115</name>
</gene>
<dbReference type="GO" id="GO:0006355">
    <property type="term" value="P:regulation of DNA-templated transcription"/>
    <property type="evidence" value="ECO:0007669"/>
    <property type="project" value="InterPro"/>
</dbReference>
<proteinExistence type="predicted"/>
<dbReference type="Proteomes" id="UP000305887">
    <property type="component" value="Unassembled WGS sequence"/>
</dbReference>
<sequence length="375" mass="41279">MRAYRRDLLAAVNRAAIDPDAWQGVMDSLAASLPGLKPGLVGYDAALHRNRPGVQANYDPDFVQSYAAHYGAQFQGLDAWTSLPVGYVAHSFEIIAEADLLATELYNDWLRPQGDLRHAAMTVLSRGPGQFFLFTAQLELHVAERRMAGLLQETRDLVPQMMHALDMNRMLLGLRLDAVLLRQGVEPQDAGVLLLSDEGIILHANARAEAMLAEGDLLRHDWSGRLAFVAASPTARLRAALRGQARTRDLTFQLERSQGGHEVRLARVTDETLGQLALPAFLRAWSPALLVVVRPAHRLTDEARPLMARLGLSRSEAEVTLALAKGATLAEIAEGRGVARVTVRDQIRAAMGKASVHRQVDLVRLVLELRRTDRT</sequence>
<accession>A0A5C4N2A7</accession>
<dbReference type="RefSeq" id="WP_139075043.1">
    <property type="nucleotide sequence ID" value="NZ_VDFU01000002.1"/>
</dbReference>
<dbReference type="SUPFAM" id="SSF46894">
    <property type="entry name" value="C-terminal effector domain of the bipartite response regulators"/>
    <property type="match status" value="1"/>
</dbReference>
<evidence type="ECO:0000259" key="1">
    <source>
        <dbReference type="SMART" id="SM00421"/>
    </source>
</evidence>
<reference evidence="2 3" key="1">
    <citation type="submission" date="2019-06" db="EMBL/GenBank/DDBJ databases">
        <title>YIM 131921 draft genome.</title>
        <authorList>
            <person name="Jiang L."/>
        </authorList>
    </citation>
    <scope>NUCLEOTIDE SEQUENCE [LARGE SCALE GENOMIC DNA]</scope>
    <source>
        <strain evidence="2 3">YIM 131921</strain>
    </source>
</reference>
<dbReference type="GO" id="GO:0003677">
    <property type="term" value="F:DNA binding"/>
    <property type="evidence" value="ECO:0007669"/>
    <property type="project" value="InterPro"/>
</dbReference>
<organism evidence="2 3">
    <name type="scientific">Rubellimicrobium rubrum</name>
    <dbReference type="NCBI Taxonomy" id="2585369"/>
    <lineage>
        <taxon>Bacteria</taxon>
        <taxon>Pseudomonadati</taxon>
        <taxon>Pseudomonadota</taxon>
        <taxon>Alphaproteobacteria</taxon>
        <taxon>Rhodobacterales</taxon>
        <taxon>Roseobacteraceae</taxon>
        <taxon>Rubellimicrobium</taxon>
    </lineage>
</organism>
<keyword evidence="3" id="KW-1185">Reference proteome</keyword>
<dbReference type="Gene3D" id="1.10.10.10">
    <property type="entry name" value="Winged helix-like DNA-binding domain superfamily/Winged helix DNA-binding domain"/>
    <property type="match status" value="1"/>
</dbReference>
<evidence type="ECO:0000313" key="3">
    <source>
        <dbReference type="Proteomes" id="UP000305887"/>
    </source>
</evidence>
<dbReference type="AlphaFoldDB" id="A0A5C4N2A7"/>
<dbReference type="OrthoDB" id="4457864at2"/>
<dbReference type="InterPro" id="IPR036388">
    <property type="entry name" value="WH-like_DNA-bd_sf"/>
</dbReference>
<dbReference type="InterPro" id="IPR000792">
    <property type="entry name" value="Tscrpt_reg_LuxR_C"/>
</dbReference>
<name>A0A5C4N2A7_9RHOB</name>
<evidence type="ECO:0000313" key="2">
    <source>
        <dbReference type="EMBL" id="TNC52359.1"/>
    </source>
</evidence>
<feature type="domain" description="HTH luxR-type" evidence="1">
    <location>
        <begin position="309"/>
        <end position="366"/>
    </location>
</feature>
<dbReference type="InterPro" id="IPR016032">
    <property type="entry name" value="Sig_transdc_resp-reg_C-effctor"/>
</dbReference>